<evidence type="ECO:0000313" key="3">
    <source>
        <dbReference type="Proteomes" id="UP000198662"/>
    </source>
</evidence>
<reference evidence="3" key="1">
    <citation type="submission" date="2016-10" db="EMBL/GenBank/DDBJ databases">
        <authorList>
            <person name="Varghese N."/>
            <person name="Submissions S."/>
        </authorList>
    </citation>
    <scope>NUCLEOTIDE SEQUENCE [LARGE SCALE GENOMIC DNA]</scope>
    <source>
        <strain evidence="3">CGMCC 4.3147</strain>
    </source>
</reference>
<dbReference type="Gene3D" id="3.40.710.10">
    <property type="entry name" value="DD-peptidase/beta-lactamase superfamily"/>
    <property type="match status" value="1"/>
</dbReference>
<dbReference type="OrthoDB" id="4515847at2"/>
<dbReference type="Pfam" id="PF13354">
    <property type="entry name" value="Beta-lactamase2"/>
    <property type="match status" value="1"/>
</dbReference>
<dbReference type="GO" id="GO:0030655">
    <property type="term" value="P:beta-lactam antibiotic catabolic process"/>
    <property type="evidence" value="ECO:0007669"/>
    <property type="project" value="InterPro"/>
</dbReference>
<evidence type="ECO:0000313" key="2">
    <source>
        <dbReference type="EMBL" id="SDL15734.1"/>
    </source>
</evidence>
<dbReference type="PANTHER" id="PTHR35333:SF3">
    <property type="entry name" value="BETA-LACTAMASE-TYPE TRANSPEPTIDASE FOLD CONTAINING PROTEIN"/>
    <property type="match status" value="1"/>
</dbReference>
<evidence type="ECO:0000259" key="1">
    <source>
        <dbReference type="Pfam" id="PF13354"/>
    </source>
</evidence>
<dbReference type="InterPro" id="IPR000871">
    <property type="entry name" value="Beta-lactam_class-A"/>
</dbReference>
<protein>
    <submittedName>
        <fullName evidence="2">Beta-lactamase enzyme family protein</fullName>
    </submittedName>
</protein>
<dbReference type="AlphaFoldDB" id="A0A1G9HSN8"/>
<dbReference type="RefSeq" id="WP_091049800.1">
    <property type="nucleotide sequence ID" value="NZ_FNGF01000004.1"/>
</dbReference>
<dbReference type="InterPro" id="IPR045155">
    <property type="entry name" value="Beta-lactam_cat"/>
</dbReference>
<organism evidence="2 3">
    <name type="scientific">Glycomyces sambucus</name>
    <dbReference type="NCBI Taxonomy" id="380244"/>
    <lineage>
        <taxon>Bacteria</taxon>
        <taxon>Bacillati</taxon>
        <taxon>Actinomycetota</taxon>
        <taxon>Actinomycetes</taxon>
        <taxon>Glycomycetales</taxon>
        <taxon>Glycomycetaceae</taxon>
        <taxon>Glycomyces</taxon>
    </lineage>
</organism>
<name>A0A1G9HSN8_9ACTN</name>
<dbReference type="SUPFAM" id="SSF56601">
    <property type="entry name" value="beta-lactamase/transpeptidase-like"/>
    <property type="match status" value="1"/>
</dbReference>
<dbReference type="GO" id="GO:0046677">
    <property type="term" value="P:response to antibiotic"/>
    <property type="evidence" value="ECO:0007669"/>
    <property type="project" value="InterPro"/>
</dbReference>
<proteinExistence type="predicted"/>
<dbReference type="GO" id="GO:0008800">
    <property type="term" value="F:beta-lactamase activity"/>
    <property type="evidence" value="ECO:0007669"/>
    <property type="project" value="InterPro"/>
</dbReference>
<dbReference type="Proteomes" id="UP000198662">
    <property type="component" value="Unassembled WGS sequence"/>
</dbReference>
<feature type="domain" description="Beta-lactamase class A catalytic" evidence="1">
    <location>
        <begin position="81"/>
        <end position="281"/>
    </location>
</feature>
<dbReference type="PANTHER" id="PTHR35333">
    <property type="entry name" value="BETA-LACTAMASE"/>
    <property type="match status" value="1"/>
</dbReference>
<sequence length="339" mass="35798">MQRRDVVRLGAGLTAAGTVLGTAGTVLGTAGTAHAETETATDARSAARAIKRIWDRQTENAGGTWQGTVTLVDGDTLVTAVDQASTSVQTAASMNKLGIALAVLDKIDRGELALDDRITLTPEIILTGSGFYFHQTAYGDEITVANVLVAMLLVSDNTSVRLCGLVCPPAEINETLAAKGFTDTRVEPNPANPNRMWLGDTTTAESADMLLRLARGELLSASSTRFLLGVLSGLSGYHDGFRREMSSAERSRIAMKYGADDANRNESGVVFGTDGAPVLVYSFMSQFEDHWDDYGATHPAVQAHARMGRKFLDLADAAGLGGTTALFDPQDHGTGTSGL</sequence>
<dbReference type="STRING" id="380244.SAMN05216298_2795"/>
<dbReference type="InterPro" id="IPR012338">
    <property type="entry name" value="Beta-lactam/transpept-like"/>
</dbReference>
<accession>A0A1G9HSN8</accession>
<keyword evidence="3" id="KW-1185">Reference proteome</keyword>
<gene>
    <name evidence="2" type="ORF">SAMN05216298_2795</name>
</gene>
<dbReference type="EMBL" id="FNGF01000004">
    <property type="protein sequence ID" value="SDL15734.1"/>
    <property type="molecule type" value="Genomic_DNA"/>
</dbReference>